<dbReference type="AlphaFoldDB" id="A0AAP0C1Y3"/>
<dbReference type="Gene3D" id="3.90.1140.10">
    <property type="entry name" value="Cyclic phosphodiesterase"/>
    <property type="match status" value="1"/>
</dbReference>
<protein>
    <recommendedName>
        <fullName evidence="1">A-kinase anchor protein 7-like phosphoesterase domain-containing protein</fullName>
    </recommendedName>
</protein>
<reference evidence="2 3" key="1">
    <citation type="journal article" date="2022" name="Nat. Plants">
        <title>Genomes of leafy and leafless Platanthera orchids illuminate the evolution of mycoheterotrophy.</title>
        <authorList>
            <person name="Li M.H."/>
            <person name="Liu K.W."/>
            <person name="Li Z."/>
            <person name="Lu H.C."/>
            <person name="Ye Q.L."/>
            <person name="Zhang D."/>
            <person name="Wang J.Y."/>
            <person name="Li Y.F."/>
            <person name="Zhong Z.M."/>
            <person name="Liu X."/>
            <person name="Yu X."/>
            <person name="Liu D.K."/>
            <person name="Tu X.D."/>
            <person name="Liu B."/>
            <person name="Hao Y."/>
            <person name="Liao X.Y."/>
            <person name="Jiang Y.T."/>
            <person name="Sun W.H."/>
            <person name="Chen J."/>
            <person name="Chen Y.Q."/>
            <person name="Ai Y."/>
            <person name="Zhai J.W."/>
            <person name="Wu S.S."/>
            <person name="Zhou Z."/>
            <person name="Hsiao Y.Y."/>
            <person name="Wu W.L."/>
            <person name="Chen Y.Y."/>
            <person name="Lin Y.F."/>
            <person name="Hsu J.L."/>
            <person name="Li C.Y."/>
            <person name="Wang Z.W."/>
            <person name="Zhao X."/>
            <person name="Zhong W.Y."/>
            <person name="Ma X.K."/>
            <person name="Ma L."/>
            <person name="Huang J."/>
            <person name="Chen G.Z."/>
            <person name="Huang M.Z."/>
            <person name="Huang L."/>
            <person name="Peng D.H."/>
            <person name="Luo Y.B."/>
            <person name="Zou S.Q."/>
            <person name="Chen S.P."/>
            <person name="Lan S."/>
            <person name="Tsai W.C."/>
            <person name="Van de Peer Y."/>
            <person name="Liu Z.J."/>
        </authorList>
    </citation>
    <scope>NUCLEOTIDE SEQUENCE [LARGE SCALE GENOMIC DNA]</scope>
    <source>
        <strain evidence="2">Lor287</strain>
    </source>
</reference>
<dbReference type="Proteomes" id="UP001418222">
    <property type="component" value="Unassembled WGS sequence"/>
</dbReference>
<evidence type="ECO:0000259" key="1">
    <source>
        <dbReference type="Pfam" id="PF10469"/>
    </source>
</evidence>
<dbReference type="InterPro" id="IPR009210">
    <property type="entry name" value="ASCC1"/>
</dbReference>
<dbReference type="Pfam" id="PF10469">
    <property type="entry name" value="AKAP7_NLS"/>
    <property type="match status" value="1"/>
</dbReference>
<dbReference type="PANTHER" id="PTHR13360:SF1">
    <property type="entry name" value="ACTIVATING SIGNAL COINTEGRATOR 1 COMPLEX SUBUNIT 1"/>
    <property type="match status" value="1"/>
</dbReference>
<dbReference type="GO" id="GO:0006355">
    <property type="term" value="P:regulation of DNA-templated transcription"/>
    <property type="evidence" value="ECO:0007669"/>
    <property type="project" value="TreeGrafter"/>
</dbReference>
<dbReference type="PANTHER" id="PTHR13360">
    <property type="entry name" value="ACTIVATING SIGNAL COINTEGRATOR 1 COMPLEX SUBUNIT 1"/>
    <property type="match status" value="1"/>
</dbReference>
<dbReference type="EMBL" id="JBBWWQ010000001">
    <property type="protein sequence ID" value="KAK8956932.1"/>
    <property type="molecule type" value="Genomic_DNA"/>
</dbReference>
<sequence>MLKLWNKDRIAIATETLKGVSSKVIEALENRPVYIRLRGLACMRGSPAKAYVLHIPVEEVGGEGRLLRACQVIIDAFVEAGLVLQRDAHHSLKLHATLMNAKFRKRNKSAGRRDYFDARGIFKRYGSENWGEYFIPEAHLSQRFAYDRRGYYHCCASMPFLGASKSSDF</sequence>
<accession>A0AAP0C1Y3</accession>
<comment type="caution">
    <text evidence="2">The sequence shown here is derived from an EMBL/GenBank/DDBJ whole genome shotgun (WGS) entry which is preliminary data.</text>
</comment>
<keyword evidence="3" id="KW-1185">Reference proteome</keyword>
<dbReference type="GO" id="GO:0005634">
    <property type="term" value="C:nucleus"/>
    <property type="evidence" value="ECO:0007669"/>
    <property type="project" value="TreeGrafter"/>
</dbReference>
<gene>
    <name evidence="2" type="ORF">KSP39_PZI001493</name>
</gene>
<evidence type="ECO:0000313" key="3">
    <source>
        <dbReference type="Proteomes" id="UP001418222"/>
    </source>
</evidence>
<dbReference type="GO" id="GO:0006307">
    <property type="term" value="P:DNA alkylation repair"/>
    <property type="evidence" value="ECO:0007669"/>
    <property type="project" value="InterPro"/>
</dbReference>
<evidence type="ECO:0000313" key="2">
    <source>
        <dbReference type="EMBL" id="KAK8956932.1"/>
    </source>
</evidence>
<name>A0AAP0C1Y3_9ASPA</name>
<proteinExistence type="predicted"/>
<feature type="domain" description="A-kinase anchor protein 7-like phosphoesterase" evidence="1">
    <location>
        <begin position="1"/>
        <end position="160"/>
    </location>
</feature>
<organism evidence="2 3">
    <name type="scientific">Platanthera zijinensis</name>
    <dbReference type="NCBI Taxonomy" id="2320716"/>
    <lineage>
        <taxon>Eukaryota</taxon>
        <taxon>Viridiplantae</taxon>
        <taxon>Streptophyta</taxon>
        <taxon>Embryophyta</taxon>
        <taxon>Tracheophyta</taxon>
        <taxon>Spermatophyta</taxon>
        <taxon>Magnoliopsida</taxon>
        <taxon>Liliopsida</taxon>
        <taxon>Asparagales</taxon>
        <taxon>Orchidaceae</taxon>
        <taxon>Orchidoideae</taxon>
        <taxon>Orchideae</taxon>
        <taxon>Orchidinae</taxon>
        <taxon>Platanthera</taxon>
    </lineage>
</organism>
<dbReference type="InterPro" id="IPR019510">
    <property type="entry name" value="AKAP7-like_phosphoesterase"/>
</dbReference>